<dbReference type="InterPro" id="IPR044543">
    <property type="entry name" value="YHJQ-like"/>
</dbReference>
<dbReference type="Gene3D" id="1.20.1270.360">
    <property type="match status" value="1"/>
</dbReference>
<evidence type="ECO:0000313" key="2">
    <source>
        <dbReference type="Proteomes" id="UP001596540"/>
    </source>
</evidence>
<proteinExistence type="predicted"/>
<accession>A0ABW2KF51</accession>
<protein>
    <submittedName>
        <fullName evidence="1">Four-helix bundle copper-binding protein</fullName>
    </submittedName>
</protein>
<comment type="caution">
    <text evidence="1">The sequence shown here is derived from an EMBL/GenBank/DDBJ whole genome shotgun (WGS) entry which is preliminary data.</text>
</comment>
<dbReference type="RefSeq" id="WP_379871295.1">
    <property type="nucleotide sequence ID" value="NZ_JBHTBH010000005.1"/>
</dbReference>
<organism evidence="1 2">
    <name type="scientific">Marinactinospora rubrisoli</name>
    <dbReference type="NCBI Taxonomy" id="2715399"/>
    <lineage>
        <taxon>Bacteria</taxon>
        <taxon>Bacillati</taxon>
        <taxon>Actinomycetota</taxon>
        <taxon>Actinomycetes</taxon>
        <taxon>Streptosporangiales</taxon>
        <taxon>Nocardiopsidaceae</taxon>
        <taxon>Marinactinospora</taxon>
    </lineage>
</organism>
<evidence type="ECO:0000313" key="1">
    <source>
        <dbReference type="EMBL" id="MFC7328647.1"/>
    </source>
</evidence>
<dbReference type="InterPro" id="IPR005560">
    <property type="entry name" value="Csp_YhjQ"/>
</dbReference>
<dbReference type="PANTHER" id="PTHR37310:SF1">
    <property type="entry name" value="CYTOPLASMIC PROTEIN"/>
    <property type="match status" value="1"/>
</dbReference>
<dbReference type="Proteomes" id="UP001596540">
    <property type="component" value="Unassembled WGS sequence"/>
</dbReference>
<dbReference type="EMBL" id="JBHTBH010000005">
    <property type="protein sequence ID" value="MFC7328647.1"/>
    <property type="molecule type" value="Genomic_DNA"/>
</dbReference>
<name>A0ABW2KF51_9ACTN</name>
<sequence length="145" mass="15840">MATQTEIFLRTHPRSVEGDVELITRCVERLAACAQSCTACADACLGEVDAADLVDCIRRNMDCADVCVAAEQVLTRRTAANPELDRSLLETCVRFCGICAAECERHADSHEHCRLCADTCRLCEDACRQLLASIPKAPAARRPDV</sequence>
<keyword evidence="2" id="KW-1185">Reference proteome</keyword>
<dbReference type="CDD" id="cd08026">
    <property type="entry name" value="DUF326"/>
    <property type="match status" value="1"/>
</dbReference>
<gene>
    <name evidence="1" type="ORF">ACFQRF_12925</name>
</gene>
<reference evidence="2" key="1">
    <citation type="journal article" date="2019" name="Int. J. Syst. Evol. Microbiol.">
        <title>The Global Catalogue of Microorganisms (GCM) 10K type strain sequencing project: providing services to taxonomists for standard genome sequencing and annotation.</title>
        <authorList>
            <consortium name="The Broad Institute Genomics Platform"/>
            <consortium name="The Broad Institute Genome Sequencing Center for Infectious Disease"/>
            <person name="Wu L."/>
            <person name="Ma J."/>
        </authorList>
    </citation>
    <scope>NUCLEOTIDE SEQUENCE [LARGE SCALE GENOMIC DNA]</scope>
    <source>
        <strain evidence="2">CGMCC 4.7382</strain>
    </source>
</reference>
<dbReference type="PANTHER" id="PTHR37310">
    <property type="entry name" value="CYTOPLASMIC PROTEIN-RELATED"/>
    <property type="match status" value="1"/>
</dbReference>
<dbReference type="Pfam" id="PF03860">
    <property type="entry name" value="Csp"/>
    <property type="match status" value="1"/>
</dbReference>